<dbReference type="Proteomes" id="UP001416858">
    <property type="component" value="Unassembled WGS sequence"/>
</dbReference>
<accession>A0ABP9W567</accession>
<organism evidence="3 4">
    <name type="scientific">Novipirellula caenicola</name>
    <dbReference type="NCBI Taxonomy" id="1536901"/>
    <lineage>
        <taxon>Bacteria</taxon>
        <taxon>Pseudomonadati</taxon>
        <taxon>Planctomycetota</taxon>
        <taxon>Planctomycetia</taxon>
        <taxon>Pirellulales</taxon>
        <taxon>Pirellulaceae</taxon>
        <taxon>Novipirellula</taxon>
    </lineage>
</organism>
<dbReference type="RefSeq" id="WP_345689497.1">
    <property type="nucleotide sequence ID" value="NZ_BAABRO010000035.1"/>
</dbReference>
<evidence type="ECO:0000313" key="4">
    <source>
        <dbReference type="Proteomes" id="UP001416858"/>
    </source>
</evidence>
<dbReference type="Pfam" id="PF01370">
    <property type="entry name" value="Epimerase"/>
    <property type="match status" value="1"/>
</dbReference>
<dbReference type="EMBL" id="BAABRO010000035">
    <property type="protein sequence ID" value="GAA5511088.1"/>
    <property type="molecule type" value="Genomic_DNA"/>
</dbReference>
<sequence length="310" mass="34144">MISVREPRRVVVLGAGGFLGSAMAEHLAKAGHYVTSYCRQPTSFAASFNNVTTVTADLRDTWILADVIANADVVYHFASATHPSLFYSNPSSEYWEALQPLLVLMETAARVGVKKIVFPSSGGTIYADSDLPRNESSPTDPRSPYAVFKLTAEQLLHHSARMGQFSVDIFRIGNPYGPGQPTRPGQGVLPHWINAIQNGKPIKVFGDGTAERDYVFVDDLCRLMSLSLDRLNESETFNLGTGVATSLSKLLHHIQSMIEVPIEVQYLARRSSDIQSIALAPDRLLSQIPAFRFTPLAEGVKRTLQYHKLI</sequence>
<reference evidence="3 4" key="1">
    <citation type="submission" date="2024-02" db="EMBL/GenBank/DDBJ databases">
        <title>Rhodopirellula caenicola NBRC 110016.</title>
        <authorList>
            <person name="Ichikawa N."/>
            <person name="Katano-Makiyama Y."/>
            <person name="Hidaka K."/>
        </authorList>
    </citation>
    <scope>NUCLEOTIDE SEQUENCE [LARGE SCALE GENOMIC DNA]</scope>
    <source>
        <strain evidence="3 4">NBRC 110016</strain>
    </source>
</reference>
<keyword evidence="4" id="KW-1185">Reference proteome</keyword>
<dbReference type="SUPFAM" id="SSF51735">
    <property type="entry name" value="NAD(P)-binding Rossmann-fold domains"/>
    <property type="match status" value="1"/>
</dbReference>
<evidence type="ECO:0000313" key="3">
    <source>
        <dbReference type="EMBL" id="GAA5511088.1"/>
    </source>
</evidence>
<evidence type="ECO:0000259" key="2">
    <source>
        <dbReference type="Pfam" id="PF01370"/>
    </source>
</evidence>
<gene>
    <name evidence="3" type="primary">fcl_2</name>
    <name evidence="3" type="ORF">Rcae01_06601</name>
</gene>
<dbReference type="PANTHER" id="PTHR43000">
    <property type="entry name" value="DTDP-D-GLUCOSE 4,6-DEHYDRATASE-RELATED"/>
    <property type="match status" value="1"/>
</dbReference>
<dbReference type="InterPro" id="IPR001509">
    <property type="entry name" value="Epimerase_deHydtase"/>
</dbReference>
<proteinExistence type="inferred from homology"/>
<comment type="caution">
    <text evidence="3">The sequence shown here is derived from an EMBL/GenBank/DDBJ whole genome shotgun (WGS) entry which is preliminary data.</text>
</comment>
<dbReference type="InterPro" id="IPR036291">
    <property type="entry name" value="NAD(P)-bd_dom_sf"/>
</dbReference>
<protein>
    <submittedName>
        <fullName evidence="3">GDP-L-fucose synthase</fullName>
    </submittedName>
</protein>
<dbReference type="Gene3D" id="3.40.50.720">
    <property type="entry name" value="NAD(P)-binding Rossmann-like Domain"/>
    <property type="match status" value="1"/>
</dbReference>
<comment type="similarity">
    <text evidence="1">Belongs to the NAD(P)-dependent epimerase/dehydratase family.</text>
</comment>
<feature type="domain" description="NAD-dependent epimerase/dehydratase" evidence="2">
    <location>
        <begin position="10"/>
        <end position="240"/>
    </location>
</feature>
<evidence type="ECO:0000256" key="1">
    <source>
        <dbReference type="ARBA" id="ARBA00007637"/>
    </source>
</evidence>
<name>A0ABP9W567_9BACT</name>